<evidence type="ECO:0000313" key="4">
    <source>
        <dbReference type="Proteomes" id="UP000253958"/>
    </source>
</evidence>
<sequence length="425" mass="47604">MNAVLRYGRVAIDLPIADGYPNLHYLSTGPIGTRVLLESGINPVRSIGAQGRQRRPVIALRSSPWKAGGEDTPWHDVFDLDHGHVRYFGDHKVSTDGPLGSTTGNKALLEAWPQHRGSTPETRAAAPPLLLFRSVSVGRALKGYIEFCGVAVLDRLEHVVQRDPSTGQSFANYAFDLTVLSLAEEAEAIDWRWIDDRRDPGLSLQETHRHAPRSWRRWVEHGDPILPRLRRRVATSRVRSKSDQRPEAGSVEAQILRRIYEFYQGRQHRFELLAARVAARVFRGQGAVYHEGWLTRGSGDRGVDFVGRLDVGSEDAITSLVVLGQAKCRLDKSVSAEELARVVARLRRGWIGAYVTISDYSRNAQEEMMDDQYPIVLIDGRRLAEEVRRMASDSHGGNLNTFLSELASGYEEAVTSRRPEEILSL</sequence>
<dbReference type="AlphaFoldDB" id="A0A6N3KC90"/>
<dbReference type="EMBL" id="CP031263">
    <property type="protein sequence ID" value="AXH94529.1"/>
    <property type="molecule type" value="Genomic_DNA"/>
</dbReference>
<proteinExistence type="predicted"/>
<feature type="domain" description="Restriction endonuclease AspBHI N-terminal" evidence="2">
    <location>
        <begin position="44"/>
        <end position="222"/>
    </location>
</feature>
<feature type="domain" description="Restriction endonuclease type IV Mrr" evidence="1">
    <location>
        <begin position="276"/>
        <end position="385"/>
    </location>
</feature>
<gene>
    <name evidence="3" type="ORF">DVH21_16560</name>
</gene>
<keyword evidence="3" id="KW-0540">Nuclease</keyword>
<name>A0A6N3KC90_9ACTN</name>
<dbReference type="GO" id="GO:0004519">
    <property type="term" value="F:endonuclease activity"/>
    <property type="evidence" value="ECO:0007669"/>
    <property type="project" value="UniProtKB-KW"/>
</dbReference>
<dbReference type="Proteomes" id="UP000253958">
    <property type="component" value="Chromosome"/>
</dbReference>
<dbReference type="Pfam" id="PF04471">
    <property type="entry name" value="Mrr_cat"/>
    <property type="match status" value="1"/>
</dbReference>
<dbReference type="Gene3D" id="2.30.280.20">
    <property type="match status" value="1"/>
</dbReference>
<organism evidence="3 4">
    <name type="scientific">Micromonospora aurantiaca</name>
    <name type="common">nom. illeg.</name>
    <dbReference type="NCBI Taxonomy" id="47850"/>
    <lineage>
        <taxon>Bacteria</taxon>
        <taxon>Bacillati</taxon>
        <taxon>Actinomycetota</taxon>
        <taxon>Actinomycetes</taxon>
        <taxon>Micromonosporales</taxon>
        <taxon>Micromonosporaceae</taxon>
        <taxon>Micromonospora</taxon>
    </lineage>
</organism>
<dbReference type="Gene3D" id="3.40.1350.10">
    <property type="match status" value="1"/>
</dbReference>
<dbReference type="InterPro" id="IPR011856">
    <property type="entry name" value="tRNA_endonuc-like_dom_sf"/>
</dbReference>
<evidence type="ECO:0000259" key="2">
    <source>
        <dbReference type="Pfam" id="PF18062"/>
    </source>
</evidence>
<protein>
    <submittedName>
        <fullName evidence="3">Restriction endonuclease</fullName>
    </submittedName>
</protein>
<dbReference type="GO" id="GO:0003677">
    <property type="term" value="F:DNA binding"/>
    <property type="evidence" value="ECO:0007669"/>
    <property type="project" value="InterPro"/>
</dbReference>
<evidence type="ECO:0000259" key="1">
    <source>
        <dbReference type="Pfam" id="PF04471"/>
    </source>
</evidence>
<dbReference type="GO" id="GO:0009307">
    <property type="term" value="P:DNA restriction-modification system"/>
    <property type="evidence" value="ECO:0007669"/>
    <property type="project" value="InterPro"/>
</dbReference>
<dbReference type="REBASE" id="265196">
    <property type="entry name" value="MauH14ORF16560P"/>
</dbReference>
<keyword evidence="3" id="KW-0255">Endonuclease</keyword>
<dbReference type="Pfam" id="PF18062">
    <property type="entry name" value="RE_AspBHI_N"/>
    <property type="match status" value="1"/>
</dbReference>
<dbReference type="InterPro" id="IPR041409">
    <property type="entry name" value="RE_AspBHI_N"/>
</dbReference>
<evidence type="ECO:0000313" key="3">
    <source>
        <dbReference type="EMBL" id="AXH94529.1"/>
    </source>
</evidence>
<reference evidence="3 4" key="2">
    <citation type="submission" date="2018-08" db="EMBL/GenBank/DDBJ databases">
        <title>Streptomyces kandeliansis sp. nov., an endophytic bacterium isolated from mangrove plant.</title>
        <authorList>
            <person name="Wang R."/>
        </authorList>
    </citation>
    <scope>NUCLEOTIDE SEQUENCE [LARGE SCALE GENOMIC DNA]</scope>
    <source>
        <strain evidence="4">H14(2018)</strain>
    </source>
</reference>
<accession>A0A6N3KC90</accession>
<reference evidence="3 4" key="1">
    <citation type="submission" date="2018-07" db="EMBL/GenBank/DDBJ databases">
        <authorList>
            <person name="Ye Y."/>
        </authorList>
    </citation>
    <scope>NUCLEOTIDE SEQUENCE [LARGE SCALE GENOMIC DNA]</scope>
    <source>
        <strain evidence="4">H14(2018)</strain>
    </source>
</reference>
<keyword evidence="3" id="KW-0378">Hydrolase</keyword>
<dbReference type="InterPro" id="IPR007560">
    <property type="entry name" value="Restrct_endonuc_IV_Mrr"/>
</dbReference>